<dbReference type="EMBL" id="RYZI01000040">
    <property type="protein sequence ID" value="RWA12859.1"/>
    <property type="molecule type" value="Genomic_DNA"/>
</dbReference>
<evidence type="ECO:0000313" key="5">
    <source>
        <dbReference type="Proteomes" id="UP000286045"/>
    </source>
</evidence>
<dbReference type="Pfam" id="PF00550">
    <property type="entry name" value="PP-binding"/>
    <property type="match status" value="1"/>
</dbReference>
<comment type="caution">
    <text evidence="4">The sequence shown here is derived from an EMBL/GenBank/DDBJ whole genome shotgun (WGS) entry which is preliminary data.</text>
</comment>
<evidence type="ECO:0000313" key="4">
    <source>
        <dbReference type="EMBL" id="RWA12859.1"/>
    </source>
</evidence>
<dbReference type="Gene3D" id="3.40.50.1820">
    <property type="entry name" value="alpha/beta hydrolase"/>
    <property type="match status" value="1"/>
</dbReference>
<dbReference type="GO" id="GO:0004312">
    <property type="term" value="F:fatty acid synthase activity"/>
    <property type="evidence" value="ECO:0007669"/>
    <property type="project" value="TreeGrafter"/>
</dbReference>
<dbReference type="InterPro" id="IPR050091">
    <property type="entry name" value="PKS_NRPS_Biosynth_Enz"/>
</dbReference>
<dbReference type="GO" id="GO:0006633">
    <property type="term" value="P:fatty acid biosynthetic process"/>
    <property type="evidence" value="ECO:0007669"/>
    <property type="project" value="TreeGrafter"/>
</dbReference>
<dbReference type="InterPro" id="IPR001031">
    <property type="entry name" value="Thioesterase"/>
</dbReference>
<accession>A0A439DEM5</accession>
<dbReference type="Gene3D" id="3.40.366.10">
    <property type="entry name" value="Malonyl-Coenzyme A Acyl Carrier Protein, domain 2"/>
    <property type="match status" value="1"/>
</dbReference>
<dbReference type="SUPFAM" id="SSF52151">
    <property type="entry name" value="FabD/lysophospholipase-like"/>
    <property type="match status" value="1"/>
</dbReference>
<dbReference type="SUPFAM" id="SSF53474">
    <property type="entry name" value="alpha/beta-Hydrolases"/>
    <property type="match status" value="1"/>
</dbReference>
<reference evidence="4 5" key="1">
    <citation type="submission" date="2018-12" db="EMBL/GenBank/DDBJ databases">
        <title>Draft genome sequence of Xylaria grammica IHI A82.</title>
        <authorList>
            <person name="Buettner E."/>
            <person name="Kellner H."/>
        </authorList>
    </citation>
    <scope>NUCLEOTIDE SEQUENCE [LARGE SCALE GENOMIC DNA]</scope>
    <source>
        <strain evidence="4 5">IHI A82</strain>
    </source>
</reference>
<sequence length="486" mass="52379">MDAILDGYEIEVERLSFMALRVPIASTVLGTLIASQGAAYLCRQTRGRVRFSQAVNALRHDLGSPNTQRRLSAQYLPVSLTLRALNASNASAQIEPPQVRPEIEQVAQENRAQDEYTQLLELSIIFNVIAQEVGVESEELPDHAFLADIGVDSLLSPSIAAKMKNVLGLEVPSSLFFNSVSFGDLRNNLTEYYGVGTPSTEDGTTTNTSMASGTEAIPCNDAQLTQNGAETAIGLVVKANLLLRSNRSAAQGSVLFLFPDGAGRASSYTWLSAGATGLDTIYGLDSLFRGDNAAAFGDVLLKDVVSAYIRAYIRAIRAVKAHGPYHLGGWSIGGVLAFEAASQLQDVSSLFLIDPPSPGPKMLEEQDGMGQAVYGFKTAREIIDIATLVHGDHISSKAPSNTQAVDGDATQAHFISSMRMLERYRPLSLPIPKVGLRTTLLWAKHGVLETLEEEADVANGPFHGNLHGTHAASDWILKPRQDYGRR</sequence>
<dbReference type="InterPro" id="IPR001227">
    <property type="entry name" value="Ac_transferase_dom_sf"/>
</dbReference>
<name>A0A439DEM5_9PEZI</name>
<dbReference type="STRING" id="363999.A0A439DEM5"/>
<keyword evidence="1" id="KW-0596">Phosphopantetheine</keyword>
<dbReference type="Proteomes" id="UP000286045">
    <property type="component" value="Unassembled WGS sequence"/>
</dbReference>
<protein>
    <recommendedName>
        <fullName evidence="3">Carrier domain-containing protein</fullName>
    </recommendedName>
</protein>
<keyword evidence="5" id="KW-1185">Reference proteome</keyword>
<dbReference type="SUPFAM" id="SSF47336">
    <property type="entry name" value="ACP-like"/>
    <property type="match status" value="1"/>
</dbReference>
<dbReference type="InterPro" id="IPR029058">
    <property type="entry name" value="AB_hydrolase_fold"/>
</dbReference>
<evidence type="ECO:0000256" key="1">
    <source>
        <dbReference type="ARBA" id="ARBA00022450"/>
    </source>
</evidence>
<dbReference type="PANTHER" id="PTHR43775:SF37">
    <property type="entry name" value="SI:DKEY-61P9.11"/>
    <property type="match status" value="1"/>
</dbReference>
<dbReference type="PANTHER" id="PTHR43775">
    <property type="entry name" value="FATTY ACID SYNTHASE"/>
    <property type="match status" value="1"/>
</dbReference>
<evidence type="ECO:0000259" key="3">
    <source>
        <dbReference type="PROSITE" id="PS50075"/>
    </source>
</evidence>
<dbReference type="InterPro" id="IPR009081">
    <property type="entry name" value="PP-bd_ACP"/>
</dbReference>
<proteinExistence type="predicted"/>
<feature type="domain" description="Carrier" evidence="3">
    <location>
        <begin position="119"/>
        <end position="193"/>
    </location>
</feature>
<dbReference type="InterPro" id="IPR016035">
    <property type="entry name" value="Acyl_Trfase/lysoPLipase"/>
</dbReference>
<dbReference type="Pfam" id="PF00975">
    <property type="entry name" value="Thioesterase"/>
    <property type="match status" value="1"/>
</dbReference>
<gene>
    <name evidence="4" type="ORF">EKO27_g2259</name>
</gene>
<dbReference type="InterPro" id="IPR036736">
    <property type="entry name" value="ACP-like_sf"/>
</dbReference>
<keyword evidence="2" id="KW-0597">Phosphoprotein</keyword>
<dbReference type="Gene3D" id="1.10.1200.10">
    <property type="entry name" value="ACP-like"/>
    <property type="match status" value="1"/>
</dbReference>
<evidence type="ECO:0000256" key="2">
    <source>
        <dbReference type="ARBA" id="ARBA00022553"/>
    </source>
</evidence>
<dbReference type="AlphaFoldDB" id="A0A439DEM5"/>
<organism evidence="4 5">
    <name type="scientific">Xylaria grammica</name>
    <dbReference type="NCBI Taxonomy" id="363999"/>
    <lineage>
        <taxon>Eukaryota</taxon>
        <taxon>Fungi</taxon>
        <taxon>Dikarya</taxon>
        <taxon>Ascomycota</taxon>
        <taxon>Pezizomycotina</taxon>
        <taxon>Sordariomycetes</taxon>
        <taxon>Xylariomycetidae</taxon>
        <taxon>Xylariales</taxon>
        <taxon>Xylariaceae</taxon>
        <taxon>Xylaria</taxon>
    </lineage>
</organism>
<dbReference type="PROSITE" id="PS50075">
    <property type="entry name" value="CARRIER"/>
    <property type="match status" value="1"/>
</dbReference>